<dbReference type="GO" id="GO:0005085">
    <property type="term" value="F:guanyl-nucleotide exchange factor activity"/>
    <property type="evidence" value="ECO:0007669"/>
    <property type="project" value="InterPro"/>
</dbReference>
<evidence type="ECO:0000313" key="6">
    <source>
        <dbReference type="Proteomes" id="UP001342314"/>
    </source>
</evidence>
<dbReference type="InterPro" id="IPR051480">
    <property type="entry name" value="Endocytic_GEF_Adapter"/>
</dbReference>
<feature type="region of interest" description="Disordered" evidence="3">
    <location>
        <begin position="34"/>
        <end position="72"/>
    </location>
</feature>
<dbReference type="InterPro" id="IPR000219">
    <property type="entry name" value="DH_dom"/>
</dbReference>
<evidence type="ECO:0000313" key="5">
    <source>
        <dbReference type="EMBL" id="GJN90828.1"/>
    </source>
</evidence>
<dbReference type="GO" id="GO:0035025">
    <property type="term" value="P:positive regulation of Rho protein signal transduction"/>
    <property type="evidence" value="ECO:0007669"/>
    <property type="project" value="TreeGrafter"/>
</dbReference>
<dbReference type="PANTHER" id="PTHR46006">
    <property type="entry name" value="RHO GUANINE NUCLEOTIDE EXCHANGE FACTOR AT 64C, ISOFORM A"/>
    <property type="match status" value="1"/>
</dbReference>
<protein>
    <recommendedName>
        <fullName evidence="4">DH domain-containing protein</fullName>
    </recommendedName>
</protein>
<evidence type="ECO:0000256" key="3">
    <source>
        <dbReference type="SAM" id="MobiDB-lite"/>
    </source>
</evidence>
<dbReference type="AlphaFoldDB" id="A0AAV5GKS1"/>
<feature type="region of interest" description="Disordered" evidence="3">
    <location>
        <begin position="627"/>
        <end position="764"/>
    </location>
</feature>
<dbReference type="SUPFAM" id="SSF48065">
    <property type="entry name" value="DBL homology domain (DH-domain)"/>
    <property type="match status" value="1"/>
</dbReference>
<dbReference type="GO" id="GO:0005737">
    <property type="term" value="C:cytoplasm"/>
    <property type="evidence" value="ECO:0007669"/>
    <property type="project" value="UniProtKB-SubCell"/>
</dbReference>
<keyword evidence="2" id="KW-0963">Cytoplasm</keyword>
<evidence type="ECO:0000256" key="1">
    <source>
        <dbReference type="ARBA" id="ARBA00004496"/>
    </source>
</evidence>
<dbReference type="PROSITE" id="PS50010">
    <property type="entry name" value="DH_2"/>
    <property type="match status" value="1"/>
</dbReference>
<gene>
    <name evidence="5" type="ORF">Rhopal_003842-T1</name>
</gene>
<feature type="compositionally biased region" description="Low complexity" evidence="3">
    <location>
        <begin position="975"/>
        <end position="991"/>
    </location>
</feature>
<feature type="region of interest" description="Disordered" evidence="3">
    <location>
        <begin position="972"/>
        <end position="991"/>
    </location>
</feature>
<accession>A0AAV5GKS1</accession>
<keyword evidence="6" id="KW-1185">Reference proteome</keyword>
<dbReference type="Proteomes" id="UP001342314">
    <property type="component" value="Unassembled WGS sequence"/>
</dbReference>
<feature type="region of interest" description="Disordered" evidence="3">
    <location>
        <begin position="272"/>
        <end position="294"/>
    </location>
</feature>
<dbReference type="PANTHER" id="PTHR46006:SF6">
    <property type="entry name" value="INTERSECTIN-2 ISOFORM X1"/>
    <property type="match status" value="1"/>
</dbReference>
<organism evidence="5 6">
    <name type="scientific">Rhodotorula paludigena</name>
    <dbReference type="NCBI Taxonomy" id="86838"/>
    <lineage>
        <taxon>Eukaryota</taxon>
        <taxon>Fungi</taxon>
        <taxon>Dikarya</taxon>
        <taxon>Basidiomycota</taxon>
        <taxon>Pucciniomycotina</taxon>
        <taxon>Microbotryomycetes</taxon>
        <taxon>Sporidiobolales</taxon>
        <taxon>Sporidiobolaceae</taxon>
        <taxon>Rhodotorula</taxon>
    </lineage>
</organism>
<reference evidence="5 6" key="1">
    <citation type="submission" date="2021-12" db="EMBL/GenBank/DDBJ databases">
        <title>High titer production of polyol ester of fatty acids by Rhodotorula paludigena BS15 towards product separation-free biomass refinery.</title>
        <authorList>
            <person name="Mano J."/>
            <person name="Ono H."/>
            <person name="Tanaka T."/>
            <person name="Naito K."/>
            <person name="Sushida H."/>
            <person name="Ike M."/>
            <person name="Tokuyasu K."/>
            <person name="Kitaoka M."/>
        </authorList>
    </citation>
    <scope>NUCLEOTIDE SEQUENCE [LARGE SCALE GENOMIC DNA]</scope>
    <source>
        <strain evidence="5 6">BS15</strain>
    </source>
</reference>
<dbReference type="CDD" id="cd00160">
    <property type="entry name" value="RhoGEF"/>
    <property type="match status" value="1"/>
</dbReference>
<dbReference type="EMBL" id="BQKY01000007">
    <property type="protein sequence ID" value="GJN90828.1"/>
    <property type="molecule type" value="Genomic_DNA"/>
</dbReference>
<feature type="region of interest" description="Disordered" evidence="3">
    <location>
        <begin position="319"/>
        <end position="351"/>
    </location>
</feature>
<sequence>MSHRASTDGCTVTSGDELFEDADEGVDAAWSSKLVSSASGAPTSPRSSRSSLKLNLRGSRHGSSAGEAGLPIIPDADGGGMVAAVRESLRRVPSLPELLVEYGYARGSPDHDCAADETLRSGLGNGVEEEEEEVLTDEDCRGKGIVKPRYSRMWSDDSATKASRRRSSYLSSEADSLDVQLLHFDGKSADGSLYSPPTRLPSIYHLAEVSQSPISSLSLDALPHSGASLAPTPALSSALSISPSLSIPYTPSVFGSDGSVDAFVASPTASSFTSTTSIAHGPRASTETTSSNVSASKSAKRLSSLFTNGFNFGRSRTSTSLSSDAAISPPSVPLSSAEQPPRPRTSDSAGIKLALPISSQLTGRTWRSTFSPETYERLSLEYGPSETKRQEVIFELRETERGFVDGLRGIVTLFAAPLRTRDGTWIKDVPPPVSRLLEWLDDIVELHAELSDALDAACEAQSPVVLRIAEAFAPFVPRLETHQPYLVRFEVVSALIDALAHNGKGQSRSGFGEFVKVQSARPECGGLSLASFLLKPVQRLMKYPLFFRQLCDLTPLGHTDHAATLSLYRSTDSMILALQEVKAREDEYDSLKGLEARLRGAPDGFRLAQRDRRLVLHALEVDARARAVQQQERQQARARRPARPSLPPPVTTSARLSAYGLDSDASRPVSEVSDSGSSSLSSTAGSLAWTSDGSSATSAGGGSNWPATPTSLSGAVPPARPPKSAARARPMSMMSPTQSAAPDFALAGTVGPAHGSGRAPHAARPELARDPLQADAAPQPQSLPPRVLKTRAKESAVQAWVFEDLMLLAQPSKAAEEATHPARHLQGAARQAGPRLRRTSRGAQDDKWEKVRLLEGVGVAKVVGVEDLSGRTEYETLFLVDVAPVRGKNEPISSAHLRPVPLFFTVSPSTAGSPSSPSSPTAERLALHQAWLSALARPVQHHSAQQVLIDSPSCPTLPFLDGKNTPITHEERRSSGLLVGSAASAASTGSKGARDERAWWAKRLALVQRELERTAGPSAVDAHEPVAPEQQQQQLQAGDWSAGIVTPPPPPATGMWEAQLGGPPAPYSPLSGPGPSRTAPALGGSNPGLGIDSLAFRVKEFGRRMSG</sequence>
<evidence type="ECO:0000256" key="2">
    <source>
        <dbReference type="ARBA" id="ARBA00022490"/>
    </source>
</evidence>
<dbReference type="Gene3D" id="1.20.900.10">
    <property type="entry name" value="Dbl homology (DH) domain"/>
    <property type="match status" value="1"/>
</dbReference>
<dbReference type="InterPro" id="IPR035899">
    <property type="entry name" value="DBL_dom_sf"/>
</dbReference>
<comment type="caution">
    <text evidence="5">The sequence shown here is derived from an EMBL/GenBank/DDBJ whole genome shotgun (WGS) entry which is preliminary data.</text>
</comment>
<proteinExistence type="predicted"/>
<feature type="compositionally biased region" description="Low complexity" evidence="3">
    <location>
        <begin position="36"/>
        <end position="57"/>
    </location>
</feature>
<feature type="domain" description="DH" evidence="4">
    <location>
        <begin position="388"/>
        <end position="581"/>
    </location>
</feature>
<feature type="region of interest" description="Disordered" evidence="3">
    <location>
        <begin position="1060"/>
        <end position="1089"/>
    </location>
</feature>
<feature type="region of interest" description="Disordered" evidence="3">
    <location>
        <begin position="813"/>
        <end position="845"/>
    </location>
</feature>
<feature type="compositionally biased region" description="Low complexity" evidence="3">
    <location>
        <begin position="666"/>
        <end position="698"/>
    </location>
</feature>
<name>A0AAV5GKS1_9BASI</name>
<comment type="subcellular location">
    <subcellularLocation>
        <location evidence="1">Cytoplasm</location>
    </subcellularLocation>
</comment>
<dbReference type="SMART" id="SM00325">
    <property type="entry name" value="RhoGEF"/>
    <property type="match status" value="1"/>
</dbReference>
<dbReference type="Pfam" id="PF00621">
    <property type="entry name" value="RhoGEF"/>
    <property type="match status" value="1"/>
</dbReference>
<evidence type="ECO:0000259" key="4">
    <source>
        <dbReference type="PROSITE" id="PS50010"/>
    </source>
</evidence>